<dbReference type="PROSITE" id="PS50850">
    <property type="entry name" value="MFS"/>
    <property type="match status" value="1"/>
</dbReference>
<feature type="transmembrane region" description="Helical" evidence="7">
    <location>
        <begin position="307"/>
        <end position="326"/>
    </location>
</feature>
<dbReference type="CDD" id="cd17324">
    <property type="entry name" value="MFS_NepI_like"/>
    <property type="match status" value="1"/>
</dbReference>
<evidence type="ECO:0000259" key="8">
    <source>
        <dbReference type="PROSITE" id="PS50850"/>
    </source>
</evidence>
<feature type="transmembrane region" description="Helical" evidence="7">
    <location>
        <begin position="253"/>
        <end position="273"/>
    </location>
</feature>
<feature type="transmembrane region" description="Helical" evidence="7">
    <location>
        <begin position="280"/>
        <end position="301"/>
    </location>
</feature>
<dbReference type="PANTHER" id="PTHR43124:SF3">
    <property type="entry name" value="CHLORAMPHENICOL EFFLUX PUMP RV0191"/>
    <property type="match status" value="1"/>
</dbReference>
<feature type="transmembrane region" description="Helical" evidence="7">
    <location>
        <begin position="172"/>
        <end position="196"/>
    </location>
</feature>
<gene>
    <name evidence="9" type="ORF">SAMN05443248_5132</name>
</gene>
<protein>
    <submittedName>
        <fullName evidence="9">MFS transporter, DHA1 family, inner membrane transport protein</fullName>
    </submittedName>
</protein>
<dbReference type="Pfam" id="PF07690">
    <property type="entry name" value="MFS_1"/>
    <property type="match status" value="1"/>
</dbReference>
<evidence type="ECO:0000256" key="3">
    <source>
        <dbReference type="ARBA" id="ARBA00022692"/>
    </source>
</evidence>
<dbReference type="InterPro" id="IPR020846">
    <property type="entry name" value="MFS_dom"/>
</dbReference>
<keyword evidence="3 7" id="KW-0812">Transmembrane</keyword>
<evidence type="ECO:0000256" key="6">
    <source>
        <dbReference type="SAM" id="MobiDB-lite"/>
    </source>
</evidence>
<keyword evidence="2" id="KW-1003">Cell membrane</keyword>
<feature type="transmembrane region" description="Helical" evidence="7">
    <location>
        <begin position="20"/>
        <end position="42"/>
    </location>
</feature>
<feature type="transmembrane region" description="Helical" evidence="7">
    <location>
        <begin position="88"/>
        <end position="107"/>
    </location>
</feature>
<dbReference type="InterPro" id="IPR050189">
    <property type="entry name" value="MFS_Efflux_Transporters"/>
</dbReference>
<feature type="transmembrane region" description="Helical" evidence="7">
    <location>
        <begin position="347"/>
        <end position="368"/>
    </location>
</feature>
<dbReference type="Proteomes" id="UP000189796">
    <property type="component" value="Chromosome I"/>
</dbReference>
<dbReference type="InterPro" id="IPR011701">
    <property type="entry name" value="MFS"/>
</dbReference>
<evidence type="ECO:0000256" key="4">
    <source>
        <dbReference type="ARBA" id="ARBA00022989"/>
    </source>
</evidence>
<dbReference type="SUPFAM" id="SSF103473">
    <property type="entry name" value="MFS general substrate transporter"/>
    <property type="match status" value="1"/>
</dbReference>
<evidence type="ECO:0000256" key="1">
    <source>
        <dbReference type="ARBA" id="ARBA00004651"/>
    </source>
</evidence>
<accession>A0A1M5TS64</accession>
<evidence type="ECO:0000256" key="5">
    <source>
        <dbReference type="ARBA" id="ARBA00023136"/>
    </source>
</evidence>
<feature type="transmembrane region" description="Helical" evidence="7">
    <location>
        <begin position="374"/>
        <end position="394"/>
    </location>
</feature>
<dbReference type="GO" id="GO:0005886">
    <property type="term" value="C:plasma membrane"/>
    <property type="evidence" value="ECO:0007669"/>
    <property type="project" value="UniProtKB-SubCell"/>
</dbReference>
<sequence length="431" mass="43827">MTPVALEPARSSPGQSSSVYLAELALAVGGFGIGTGEFGIMGLLPDVAGDIGVSIPVAGHVISAYALGVVVGAPVIAVLAAKLSRRMLLLALMTVFVVGNVASALASDYGWLVVLRFLTGLPHGAYFGVASLVAANMAPPNQRARAVGRVMLGLAVATLLGVPLATSLGQALGWRAAFAAVAAIGALTILLIWRFVPADTADRDASPFRELGALRRLQVWLTLGIGAVGSGGMFAVFSYITPTLVNVAGIREALVPFVLCVFGTGMIIGNVAGSWLADRALLPTIGGLLVWNATVLGLLVFTAGHAWLAVANVLVIGTGFAVVPGLQTRLMDVAADAQTLAAALNHSAFNIANALGAWTGGLTIAAGYGWTSTGWVGTLFALGGLGVFATSLLTDGTLRGRSRSPAAEPGPMTTSLRPETAIVSRSAEPVQ</sequence>
<comment type="subcellular location">
    <subcellularLocation>
        <location evidence="1">Cell membrane</location>
        <topology evidence="1">Multi-pass membrane protein</topology>
    </subcellularLocation>
</comment>
<feature type="transmembrane region" description="Helical" evidence="7">
    <location>
        <begin position="113"/>
        <end position="134"/>
    </location>
</feature>
<evidence type="ECO:0000256" key="2">
    <source>
        <dbReference type="ARBA" id="ARBA00022475"/>
    </source>
</evidence>
<dbReference type="EMBL" id="LT670817">
    <property type="protein sequence ID" value="SHH53446.1"/>
    <property type="molecule type" value="Genomic_DNA"/>
</dbReference>
<proteinExistence type="predicted"/>
<evidence type="ECO:0000256" key="7">
    <source>
        <dbReference type="SAM" id="Phobius"/>
    </source>
</evidence>
<keyword evidence="4 7" id="KW-1133">Transmembrane helix</keyword>
<feature type="transmembrane region" description="Helical" evidence="7">
    <location>
        <begin position="146"/>
        <end position="166"/>
    </location>
</feature>
<dbReference type="AlphaFoldDB" id="A0A1M5TS64"/>
<organism evidence="9 10">
    <name type="scientific">Bradyrhizobium erythrophlei</name>
    <dbReference type="NCBI Taxonomy" id="1437360"/>
    <lineage>
        <taxon>Bacteria</taxon>
        <taxon>Pseudomonadati</taxon>
        <taxon>Pseudomonadota</taxon>
        <taxon>Alphaproteobacteria</taxon>
        <taxon>Hyphomicrobiales</taxon>
        <taxon>Nitrobacteraceae</taxon>
        <taxon>Bradyrhizobium</taxon>
    </lineage>
</organism>
<name>A0A1M5TS64_9BRAD</name>
<evidence type="ECO:0000313" key="9">
    <source>
        <dbReference type="EMBL" id="SHH53446.1"/>
    </source>
</evidence>
<dbReference type="OrthoDB" id="9788453at2"/>
<feature type="transmembrane region" description="Helical" evidence="7">
    <location>
        <begin position="217"/>
        <end position="241"/>
    </location>
</feature>
<keyword evidence="5 7" id="KW-0472">Membrane</keyword>
<reference evidence="9 10" key="1">
    <citation type="submission" date="2016-11" db="EMBL/GenBank/DDBJ databases">
        <authorList>
            <person name="Jaros S."/>
            <person name="Januszkiewicz K."/>
            <person name="Wedrychowicz H."/>
        </authorList>
    </citation>
    <scope>NUCLEOTIDE SEQUENCE [LARGE SCALE GENOMIC DNA]</scope>
    <source>
        <strain evidence="9 10">GAS138</strain>
    </source>
</reference>
<dbReference type="Gene3D" id="1.20.1250.20">
    <property type="entry name" value="MFS general substrate transporter like domains"/>
    <property type="match status" value="1"/>
</dbReference>
<dbReference type="InterPro" id="IPR036259">
    <property type="entry name" value="MFS_trans_sf"/>
</dbReference>
<feature type="transmembrane region" description="Helical" evidence="7">
    <location>
        <begin position="62"/>
        <end position="81"/>
    </location>
</feature>
<evidence type="ECO:0000313" key="10">
    <source>
        <dbReference type="Proteomes" id="UP000189796"/>
    </source>
</evidence>
<dbReference type="RefSeq" id="WP_079603812.1">
    <property type="nucleotide sequence ID" value="NZ_LT670817.1"/>
</dbReference>
<dbReference type="PANTHER" id="PTHR43124">
    <property type="entry name" value="PURINE EFFLUX PUMP PBUE"/>
    <property type="match status" value="1"/>
</dbReference>
<feature type="region of interest" description="Disordered" evidence="6">
    <location>
        <begin position="399"/>
        <end position="431"/>
    </location>
</feature>
<dbReference type="GO" id="GO:0022857">
    <property type="term" value="F:transmembrane transporter activity"/>
    <property type="evidence" value="ECO:0007669"/>
    <property type="project" value="InterPro"/>
</dbReference>
<feature type="domain" description="Major facilitator superfamily (MFS) profile" evidence="8">
    <location>
        <begin position="22"/>
        <end position="401"/>
    </location>
</feature>